<keyword evidence="3" id="KW-0346">Stress response</keyword>
<dbReference type="Proteomes" id="UP000002051">
    <property type="component" value="Unassembled WGS sequence"/>
</dbReference>
<name>G7L013_MEDTR</name>
<reference evidence="3 5" key="2">
    <citation type="journal article" date="2014" name="BMC Genomics">
        <title>An improved genome release (version Mt4.0) for the model legume Medicago truncatula.</title>
        <authorList>
            <person name="Tang H."/>
            <person name="Krishnakumar V."/>
            <person name="Bidwell S."/>
            <person name="Rosen B."/>
            <person name="Chan A."/>
            <person name="Zhou S."/>
            <person name="Gentzbittel L."/>
            <person name="Childs K.L."/>
            <person name="Yandell M."/>
            <person name="Gundlach H."/>
            <person name="Mayer K.F."/>
            <person name="Schwartz D.C."/>
            <person name="Town C.D."/>
        </authorList>
    </citation>
    <scope>GENOME REANNOTATION</scope>
    <source>
        <strain evidence="4 5">cv. Jemalong A17</strain>
    </source>
</reference>
<dbReference type="EMBL" id="CM001223">
    <property type="protein sequence ID" value="AES78233.1"/>
    <property type="molecule type" value="Genomic_DNA"/>
</dbReference>
<dbReference type="PaxDb" id="3880-AES78233"/>
<keyword evidence="5" id="KW-1185">Reference proteome</keyword>
<sequence>MTIFFAFATTFKVDSLFQYLNFFLSIARAKFEEININLFNECLETVENCLIDAKMDISFIHYVVLVGGSSRIPKVQLLQEFFNNPDEVATYGAEQSTGNTNEITITNNKERLSIEEINKLIQEAECYCVKDHKFIVKNKAMNALDHSLYRLRNALQNDDINVKLSSLYLFDEYINLKLSSLQKDQIEIKVLKDHQKKLANLFINIIAKMC</sequence>
<evidence type="ECO:0000313" key="3">
    <source>
        <dbReference type="EMBL" id="AES78233.1"/>
    </source>
</evidence>
<dbReference type="GO" id="GO:0005524">
    <property type="term" value="F:ATP binding"/>
    <property type="evidence" value="ECO:0007669"/>
    <property type="project" value="UniProtKB-KW"/>
</dbReference>
<evidence type="ECO:0000256" key="1">
    <source>
        <dbReference type="ARBA" id="ARBA00022741"/>
    </source>
</evidence>
<dbReference type="GO" id="GO:0140662">
    <property type="term" value="F:ATP-dependent protein folding chaperone"/>
    <property type="evidence" value="ECO:0007669"/>
    <property type="project" value="InterPro"/>
</dbReference>
<dbReference type="InterPro" id="IPR013126">
    <property type="entry name" value="Hsp_70_fam"/>
</dbReference>
<reference evidence="4" key="3">
    <citation type="submission" date="2015-04" db="UniProtKB">
        <authorList>
            <consortium name="EnsemblPlants"/>
        </authorList>
    </citation>
    <scope>IDENTIFICATION</scope>
    <source>
        <strain evidence="4">cv. Jemalong A17</strain>
    </source>
</reference>
<protein>
    <submittedName>
        <fullName evidence="3">Heat shock 70 kDa protein</fullName>
    </submittedName>
</protein>
<dbReference type="STRING" id="3880.G7L013"/>
<evidence type="ECO:0000313" key="4">
    <source>
        <dbReference type="EnsemblPlants" id="AES78233"/>
    </source>
</evidence>
<keyword evidence="1" id="KW-0547">Nucleotide-binding</keyword>
<dbReference type="HOGENOM" id="CLU_1311802_0_0_1"/>
<organism evidence="3 5">
    <name type="scientific">Medicago truncatula</name>
    <name type="common">Barrel medic</name>
    <name type="synonym">Medicago tribuloides</name>
    <dbReference type="NCBI Taxonomy" id="3880"/>
    <lineage>
        <taxon>Eukaryota</taxon>
        <taxon>Viridiplantae</taxon>
        <taxon>Streptophyta</taxon>
        <taxon>Embryophyta</taxon>
        <taxon>Tracheophyta</taxon>
        <taxon>Spermatophyta</taxon>
        <taxon>Magnoliopsida</taxon>
        <taxon>eudicotyledons</taxon>
        <taxon>Gunneridae</taxon>
        <taxon>Pentapetalae</taxon>
        <taxon>rosids</taxon>
        <taxon>fabids</taxon>
        <taxon>Fabales</taxon>
        <taxon>Fabaceae</taxon>
        <taxon>Papilionoideae</taxon>
        <taxon>50 kb inversion clade</taxon>
        <taxon>NPAAA clade</taxon>
        <taxon>Hologalegina</taxon>
        <taxon>IRL clade</taxon>
        <taxon>Trifolieae</taxon>
        <taxon>Medicago</taxon>
    </lineage>
</organism>
<dbReference type="SUPFAM" id="SSF53067">
    <property type="entry name" value="Actin-like ATPase domain"/>
    <property type="match status" value="1"/>
</dbReference>
<accession>G7L013</accession>
<reference evidence="3 5" key="1">
    <citation type="journal article" date="2011" name="Nature">
        <title>The Medicago genome provides insight into the evolution of rhizobial symbioses.</title>
        <authorList>
            <person name="Young N.D."/>
            <person name="Debelle F."/>
            <person name="Oldroyd G.E."/>
            <person name="Geurts R."/>
            <person name="Cannon S.B."/>
            <person name="Udvardi M.K."/>
            <person name="Benedito V.A."/>
            <person name="Mayer K.F."/>
            <person name="Gouzy J."/>
            <person name="Schoof H."/>
            <person name="Van de Peer Y."/>
            <person name="Proost S."/>
            <person name="Cook D.R."/>
            <person name="Meyers B.C."/>
            <person name="Spannagl M."/>
            <person name="Cheung F."/>
            <person name="De Mita S."/>
            <person name="Krishnakumar V."/>
            <person name="Gundlach H."/>
            <person name="Zhou S."/>
            <person name="Mudge J."/>
            <person name="Bharti A.K."/>
            <person name="Murray J.D."/>
            <person name="Naoumkina M.A."/>
            <person name="Rosen B."/>
            <person name="Silverstein K.A."/>
            <person name="Tang H."/>
            <person name="Rombauts S."/>
            <person name="Zhao P.X."/>
            <person name="Zhou P."/>
            <person name="Barbe V."/>
            <person name="Bardou P."/>
            <person name="Bechner M."/>
            <person name="Bellec A."/>
            <person name="Berger A."/>
            <person name="Berges H."/>
            <person name="Bidwell S."/>
            <person name="Bisseling T."/>
            <person name="Choisne N."/>
            <person name="Couloux A."/>
            <person name="Denny R."/>
            <person name="Deshpande S."/>
            <person name="Dai X."/>
            <person name="Doyle J.J."/>
            <person name="Dudez A.M."/>
            <person name="Farmer A.D."/>
            <person name="Fouteau S."/>
            <person name="Franken C."/>
            <person name="Gibelin C."/>
            <person name="Gish J."/>
            <person name="Goldstein S."/>
            <person name="Gonzalez A.J."/>
            <person name="Green P.J."/>
            <person name="Hallab A."/>
            <person name="Hartog M."/>
            <person name="Hua A."/>
            <person name="Humphray S.J."/>
            <person name="Jeong D.H."/>
            <person name="Jing Y."/>
            <person name="Jocker A."/>
            <person name="Kenton S.M."/>
            <person name="Kim D.J."/>
            <person name="Klee K."/>
            <person name="Lai H."/>
            <person name="Lang C."/>
            <person name="Lin S."/>
            <person name="Macmil S.L."/>
            <person name="Magdelenat G."/>
            <person name="Matthews L."/>
            <person name="McCorrison J."/>
            <person name="Monaghan E.L."/>
            <person name="Mun J.H."/>
            <person name="Najar F.Z."/>
            <person name="Nicholson C."/>
            <person name="Noirot C."/>
            <person name="O'Bleness M."/>
            <person name="Paule C.R."/>
            <person name="Poulain J."/>
            <person name="Prion F."/>
            <person name="Qin B."/>
            <person name="Qu C."/>
            <person name="Retzel E.F."/>
            <person name="Riddle C."/>
            <person name="Sallet E."/>
            <person name="Samain S."/>
            <person name="Samson N."/>
            <person name="Sanders I."/>
            <person name="Saurat O."/>
            <person name="Scarpelli C."/>
            <person name="Schiex T."/>
            <person name="Segurens B."/>
            <person name="Severin A.J."/>
            <person name="Sherrier D.J."/>
            <person name="Shi R."/>
            <person name="Sims S."/>
            <person name="Singer S.R."/>
            <person name="Sinharoy S."/>
            <person name="Sterck L."/>
            <person name="Viollet A."/>
            <person name="Wang B.B."/>
            <person name="Wang K."/>
            <person name="Wang M."/>
            <person name="Wang X."/>
            <person name="Warfsmann J."/>
            <person name="Weissenbach J."/>
            <person name="White D.D."/>
            <person name="White J.D."/>
            <person name="Wiley G.B."/>
            <person name="Wincker P."/>
            <person name="Xing Y."/>
            <person name="Yang L."/>
            <person name="Yao Z."/>
            <person name="Ying F."/>
            <person name="Zhai J."/>
            <person name="Zhou L."/>
            <person name="Zuber A."/>
            <person name="Denarie J."/>
            <person name="Dixon R.A."/>
            <person name="May G.D."/>
            <person name="Schwartz D.C."/>
            <person name="Rogers J."/>
            <person name="Quetier F."/>
            <person name="Town C.D."/>
            <person name="Roe B.A."/>
        </authorList>
    </citation>
    <scope>NUCLEOTIDE SEQUENCE [LARGE SCALE GENOMIC DNA]</scope>
    <source>
        <strain evidence="3">A17</strain>
        <strain evidence="4 5">cv. Jemalong A17</strain>
    </source>
</reference>
<dbReference type="Gene3D" id="1.20.1270.10">
    <property type="match status" value="1"/>
</dbReference>
<dbReference type="eggNOG" id="KOG0101">
    <property type="taxonomic scope" value="Eukaryota"/>
</dbReference>
<dbReference type="EnsemblPlants" id="AES78233">
    <property type="protein sequence ID" value="AES78233"/>
    <property type="gene ID" value="MTR_7g026190"/>
</dbReference>
<gene>
    <name evidence="3" type="ordered locus">MTR_7g026190</name>
</gene>
<dbReference type="Pfam" id="PF00012">
    <property type="entry name" value="HSP70"/>
    <property type="match status" value="1"/>
</dbReference>
<evidence type="ECO:0000313" key="5">
    <source>
        <dbReference type="Proteomes" id="UP000002051"/>
    </source>
</evidence>
<dbReference type="Gene3D" id="3.30.420.40">
    <property type="match status" value="2"/>
</dbReference>
<dbReference type="PANTHER" id="PTHR19375">
    <property type="entry name" value="HEAT SHOCK PROTEIN 70KDA"/>
    <property type="match status" value="1"/>
</dbReference>
<keyword evidence="2" id="KW-0067">ATP-binding</keyword>
<dbReference type="Gene3D" id="3.90.640.10">
    <property type="entry name" value="Actin, Chain A, domain 4"/>
    <property type="match status" value="1"/>
</dbReference>
<dbReference type="AlphaFoldDB" id="G7L013"/>
<dbReference type="InterPro" id="IPR029048">
    <property type="entry name" value="HSP70_C_sf"/>
</dbReference>
<proteinExistence type="predicted"/>
<dbReference type="InterPro" id="IPR043129">
    <property type="entry name" value="ATPase_NBD"/>
</dbReference>
<evidence type="ECO:0000256" key="2">
    <source>
        <dbReference type="ARBA" id="ARBA00022840"/>
    </source>
</evidence>